<dbReference type="OrthoDB" id="783687at2759"/>
<dbReference type="Gramene" id="arahy.Tifrunner.gnm2.ann2.Ah03g442400.1">
    <property type="protein sequence ID" value="arahy.Tifrunner.gnm2.ann2.Ah03g442400.1-CDS"/>
    <property type="gene ID" value="arahy.Tifrunner.gnm2.ann2.Ah03g442400"/>
</dbReference>
<comment type="caution">
    <text evidence="1">The sequence shown here is derived from an EMBL/GenBank/DDBJ whole genome shotgun (WGS) entry which is preliminary data.</text>
</comment>
<gene>
    <name evidence="1" type="ORF">Ahy_A03g011853</name>
</gene>
<proteinExistence type="predicted"/>
<dbReference type="EMBL" id="SDMP01000003">
    <property type="protein sequence ID" value="RYR65928.1"/>
    <property type="molecule type" value="Genomic_DNA"/>
</dbReference>
<sequence length="214" mass="24115">MSRRGSWITLRSVVDAVRSRRFQSSYDGLQRSNAIVSPARVQSSYWMSPALQFFSTNTNSKTSTNLSNGSTDVKVEPRVPSIFLSFPHWLRWLLGSVLGLLLPFWKIYWGKLERIEGEAEIVAEEVEAVASVVEKVATVAEKVSEDVAEMLPEDANLKKVAVFVEHASEQIAHDAQLAQQFIHKVEKVKNDLDDLESFVEPVIDKIVKKEAEKN</sequence>
<evidence type="ECO:0000313" key="1">
    <source>
        <dbReference type="EMBL" id="RYR65928.1"/>
    </source>
</evidence>
<dbReference type="STRING" id="3818.A0A445DRY1"/>
<dbReference type="PANTHER" id="PTHR33735:SF10">
    <property type="entry name" value="EXPRESSED PROTEIN"/>
    <property type="match status" value="1"/>
</dbReference>
<protein>
    <submittedName>
        <fullName evidence="1">Uncharacterized protein</fullName>
    </submittedName>
</protein>
<dbReference type="PANTHER" id="PTHR33735">
    <property type="entry name" value="EXPRESSED PROTEIN"/>
    <property type="match status" value="1"/>
</dbReference>
<name>A0A445DRY1_ARAHY</name>
<dbReference type="Proteomes" id="UP000289738">
    <property type="component" value="Chromosome A03"/>
</dbReference>
<keyword evidence="2" id="KW-1185">Reference proteome</keyword>
<organism evidence="1 2">
    <name type="scientific">Arachis hypogaea</name>
    <name type="common">Peanut</name>
    <dbReference type="NCBI Taxonomy" id="3818"/>
    <lineage>
        <taxon>Eukaryota</taxon>
        <taxon>Viridiplantae</taxon>
        <taxon>Streptophyta</taxon>
        <taxon>Embryophyta</taxon>
        <taxon>Tracheophyta</taxon>
        <taxon>Spermatophyta</taxon>
        <taxon>Magnoliopsida</taxon>
        <taxon>eudicotyledons</taxon>
        <taxon>Gunneridae</taxon>
        <taxon>Pentapetalae</taxon>
        <taxon>rosids</taxon>
        <taxon>fabids</taxon>
        <taxon>Fabales</taxon>
        <taxon>Fabaceae</taxon>
        <taxon>Papilionoideae</taxon>
        <taxon>50 kb inversion clade</taxon>
        <taxon>dalbergioids sensu lato</taxon>
        <taxon>Dalbergieae</taxon>
        <taxon>Pterocarpus clade</taxon>
        <taxon>Arachis</taxon>
    </lineage>
</organism>
<evidence type="ECO:0000313" key="2">
    <source>
        <dbReference type="Proteomes" id="UP000289738"/>
    </source>
</evidence>
<dbReference type="SMR" id="A0A445DRY1"/>
<reference evidence="1 2" key="1">
    <citation type="submission" date="2019-01" db="EMBL/GenBank/DDBJ databases">
        <title>Sequencing of cultivated peanut Arachis hypogaea provides insights into genome evolution and oil improvement.</title>
        <authorList>
            <person name="Chen X."/>
        </authorList>
    </citation>
    <scope>NUCLEOTIDE SEQUENCE [LARGE SCALE GENOMIC DNA]</scope>
    <source>
        <strain evidence="2">cv. Fuhuasheng</strain>
        <tissue evidence="1">Leaves</tissue>
    </source>
</reference>
<accession>A0A445DRY1</accession>
<dbReference type="AlphaFoldDB" id="A0A445DRY1"/>